<dbReference type="GO" id="GO:0003677">
    <property type="term" value="F:DNA binding"/>
    <property type="evidence" value="ECO:0007669"/>
    <property type="project" value="InterPro"/>
</dbReference>
<evidence type="ECO:0000256" key="1">
    <source>
        <dbReference type="ARBA" id="ARBA00011900"/>
    </source>
</evidence>
<comment type="catalytic activity">
    <reaction evidence="6">
        <text>a 2'-deoxyadenosine in DNA + S-adenosyl-L-methionine = an N(6)-methyl-2'-deoxyadenosine in DNA + S-adenosyl-L-homocysteine + H(+)</text>
        <dbReference type="Rhea" id="RHEA:15197"/>
        <dbReference type="Rhea" id="RHEA-COMP:12418"/>
        <dbReference type="Rhea" id="RHEA-COMP:12419"/>
        <dbReference type="ChEBI" id="CHEBI:15378"/>
        <dbReference type="ChEBI" id="CHEBI:57856"/>
        <dbReference type="ChEBI" id="CHEBI:59789"/>
        <dbReference type="ChEBI" id="CHEBI:90615"/>
        <dbReference type="ChEBI" id="CHEBI:90616"/>
        <dbReference type="EC" id="2.1.1.72"/>
    </reaction>
</comment>
<name>A0A3G6JYV2_STRTR</name>
<accession>A0A3G6JYV2</accession>
<dbReference type="GO" id="GO:0009307">
    <property type="term" value="P:DNA restriction-modification system"/>
    <property type="evidence" value="ECO:0007669"/>
    <property type="project" value="UniProtKB-KW"/>
</dbReference>
<keyword evidence="3 10" id="KW-0808">Transferase</keyword>
<dbReference type="GO" id="GO:0032259">
    <property type="term" value="P:methylation"/>
    <property type="evidence" value="ECO:0007669"/>
    <property type="project" value="UniProtKB-KW"/>
</dbReference>
<keyword evidence="7" id="KW-0175">Coiled coil</keyword>
<organism evidence="10">
    <name type="scientific">Streptococcus thermophilus</name>
    <dbReference type="NCBI Taxonomy" id="1308"/>
    <lineage>
        <taxon>Bacteria</taxon>
        <taxon>Bacillati</taxon>
        <taxon>Bacillota</taxon>
        <taxon>Bacilli</taxon>
        <taxon>Lactobacillales</taxon>
        <taxon>Streptococcaceae</taxon>
        <taxon>Streptococcus</taxon>
    </lineage>
</organism>
<protein>
    <recommendedName>
        <fullName evidence="1">site-specific DNA-methyltransferase (adenine-specific)</fullName>
        <ecNumber evidence="1">2.1.1.72</ecNumber>
    </recommendedName>
</protein>
<keyword evidence="2 10" id="KW-0489">Methyltransferase</keyword>
<dbReference type="AlphaFoldDB" id="A0A3G6JYV2"/>
<feature type="domain" description="DNA methylase adenine-specific" evidence="8">
    <location>
        <begin position="12"/>
        <end position="174"/>
    </location>
</feature>
<evidence type="ECO:0000256" key="2">
    <source>
        <dbReference type="ARBA" id="ARBA00022603"/>
    </source>
</evidence>
<feature type="coiled-coil region" evidence="7">
    <location>
        <begin position="178"/>
        <end position="205"/>
    </location>
</feature>
<dbReference type="Gene3D" id="3.40.50.150">
    <property type="entry name" value="Vaccinia Virus protein VP39"/>
    <property type="match status" value="1"/>
</dbReference>
<sequence>MFELELSIKCDIDDPRFREYGIAPKTKAEDSFLSHCLYHTKESGRVAITLPHVVLFRGAAKGRIPKALIDKHQIESVIGFPDKLFLNTGIPVCVLILKKNRANSDILFVDASQGFEKMKNQKQLRPEDIYKITETVIHRKAVDKYSHLATLEKVIENDYNLNIPRYVDTFEEEEPIDLADIQGQIDEVDAEIAKANQTLANHFKELGMLK</sequence>
<evidence type="ECO:0000256" key="4">
    <source>
        <dbReference type="ARBA" id="ARBA00022691"/>
    </source>
</evidence>
<reference evidence="10" key="1">
    <citation type="submission" date="2018-05" db="EMBL/GenBank/DDBJ databases">
        <authorList>
            <person name="Somerville V."/>
        </authorList>
    </citation>
    <scope>NUCLEOTIDE SEQUENCE</scope>
    <source>
        <strain evidence="10">NWC_1_1</strain>
        <strain evidence="9">NWC_2_1</strain>
    </source>
</reference>
<evidence type="ECO:0000313" key="9">
    <source>
        <dbReference type="EMBL" id="AZA18020.1"/>
    </source>
</evidence>
<dbReference type="GO" id="GO:0009007">
    <property type="term" value="F:site-specific DNA-methyltransferase (adenine-specific) activity"/>
    <property type="evidence" value="ECO:0007669"/>
    <property type="project" value="UniProtKB-EC"/>
</dbReference>
<evidence type="ECO:0000256" key="5">
    <source>
        <dbReference type="ARBA" id="ARBA00022747"/>
    </source>
</evidence>
<dbReference type="GO" id="GO:0008170">
    <property type="term" value="F:N-methyltransferase activity"/>
    <property type="evidence" value="ECO:0007669"/>
    <property type="project" value="InterPro"/>
</dbReference>
<evidence type="ECO:0000256" key="7">
    <source>
        <dbReference type="SAM" id="Coils"/>
    </source>
</evidence>
<evidence type="ECO:0000256" key="6">
    <source>
        <dbReference type="ARBA" id="ARBA00047942"/>
    </source>
</evidence>
<keyword evidence="5" id="KW-0680">Restriction system</keyword>
<dbReference type="InterPro" id="IPR003356">
    <property type="entry name" value="DNA_methylase_A-5"/>
</dbReference>
<keyword evidence="4" id="KW-0949">S-adenosyl-L-methionine</keyword>
<evidence type="ECO:0000256" key="3">
    <source>
        <dbReference type="ARBA" id="ARBA00022679"/>
    </source>
</evidence>
<dbReference type="PANTHER" id="PTHR42933:SF1">
    <property type="entry name" value="SITE-SPECIFIC DNA-METHYLTRANSFERASE (ADENINE-SPECIFIC)"/>
    <property type="match status" value="1"/>
</dbReference>
<proteinExistence type="predicted"/>
<dbReference type="Pfam" id="PF02384">
    <property type="entry name" value="N6_Mtase"/>
    <property type="match status" value="1"/>
</dbReference>
<dbReference type="EMBL" id="CP031021">
    <property type="protein sequence ID" value="AZA18020.1"/>
    <property type="molecule type" value="Genomic_DNA"/>
</dbReference>
<dbReference type="InterPro" id="IPR029063">
    <property type="entry name" value="SAM-dependent_MTases_sf"/>
</dbReference>
<dbReference type="EMBL" id="CP029252">
    <property type="protein sequence ID" value="AZA23372.1"/>
    <property type="molecule type" value="Genomic_DNA"/>
</dbReference>
<dbReference type="SUPFAM" id="SSF53335">
    <property type="entry name" value="S-adenosyl-L-methionine-dependent methyltransferases"/>
    <property type="match status" value="1"/>
</dbReference>
<evidence type="ECO:0000259" key="8">
    <source>
        <dbReference type="Pfam" id="PF02384"/>
    </source>
</evidence>
<gene>
    <name evidence="10" type="ORF">DF198_04375</name>
    <name evidence="9" type="ORF">DQL92_04360</name>
</gene>
<dbReference type="PANTHER" id="PTHR42933">
    <property type="entry name" value="SLR6095 PROTEIN"/>
    <property type="match status" value="1"/>
</dbReference>
<evidence type="ECO:0000313" key="10">
    <source>
        <dbReference type="EMBL" id="AZA23372.1"/>
    </source>
</evidence>
<dbReference type="EC" id="2.1.1.72" evidence="1"/>
<dbReference type="InterPro" id="IPR051537">
    <property type="entry name" value="DNA_Adenine_Mtase"/>
</dbReference>